<dbReference type="AlphaFoldDB" id="M8C358"/>
<dbReference type="EnsemblPlants" id="EMT21512">
    <property type="protein sequence ID" value="EMT21512"/>
    <property type="gene ID" value="F775_43119"/>
</dbReference>
<proteinExistence type="predicted"/>
<organism evidence="1">
    <name type="scientific">Aegilops tauschii</name>
    <name type="common">Tausch's goatgrass</name>
    <name type="synonym">Aegilops squarrosa</name>
    <dbReference type="NCBI Taxonomy" id="37682"/>
    <lineage>
        <taxon>Eukaryota</taxon>
        <taxon>Viridiplantae</taxon>
        <taxon>Streptophyta</taxon>
        <taxon>Embryophyta</taxon>
        <taxon>Tracheophyta</taxon>
        <taxon>Spermatophyta</taxon>
        <taxon>Magnoliopsida</taxon>
        <taxon>Liliopsida</taxon>
        <taxon>Poales</taxon>
        <taxon>Poaceae</taxon>
        <taxon>BOP clade</taxon>
        <taxon>Pooideae</taxon>
        <taxon>Triticodae</taxon>
        <taxon>Triticeae</taxon>
        <taxon>Triticinae</taxon>
        <taxon>Aegilops</taxon>
    </lineage>
</organism>
<sequence>MEKEEEHVPRFNHPTESLAVRKAAAEFKSLGGIGNKVKLAYTMLNLPSWEKQECHGMQEL</sequence>
<name>M8C358_AEGTA</name>
<reference evidence="1" key="1">
    <citation type="submission" date="2015-06" db="UniProtKB">
        <authorList>
            <consortium name="EnsemblPlants"/>
        </authorList>
    </citation>
    <scope>IDENTIFICATION</scope>
</reference>
<protein>
    <submittedName>
        <fullName evidence="1">Uncharacterized protein</fullName>
    </submittedName>
</protein>
<accession>M8C358</accession>
<evidence type="ECO:0000313" key="1">
    <source>
        <dbReference type="EnsemblPlants" id="EMT21512"/>
    </source>
</evidence>